<accession>A0A1C1Z0H2</accession>
<keyword evidence="1" id="KW-0472">Membrane</keyword>
<name>A0A1C1Z0H2_9HYPH</name>
<feature type="transmembrane region" description="Helical" evidence="1">
    <location>
        <begin position="33"/>
        <end position="52"/>
    </location>
</feature>
<keyword evidence="1" id="KW-1133">Transmembrane helix</keyword>
<gene>
    <name evidence="2" type="ORF">AWJ14_09450</name>
</gene>
<reference evidence="2 3" key="1">
    <citation type="submission" date="2015-12" db="EMBL/GenBank/DDBJ databases">
        <authorList>
            <person name="Shamseldin A."/>
            <person name="Moawad H."/>
            <person name="Abd El-Rahim W.M."/>
            <person name="Sadowsky M.J."/>
        </authorList>
    </citation>
    <scope>NUCLEOTIDE SEQUENCE [LARGE SCALE GENOMIC DNA]</scope>
    <source>
        <strain evidence="2 3">JC234</strain>
    </source>
</reference>
<dbReference type="OrthoDB" id="4108428at1224"/>
<organism evidence="2 3">
    <name type="scientific">Hoeflea olei</name>
    <dbReference type="NCBI Taxonomy" id="1480615"/>
    <lineage>
        <taxon>Bacteria</taxon>
        <taxon>Pseudomonadati</taxon>
        <taxon>Pseudomonadota</taxon>
        <taxon>Alphaproteobacteria</taxon>
        <taxon>Hyphomicrobiales</taxon>
        <taxon>Rhizobiaceae</taxon>
        <taxon>Hoeflea</taxon>
    </lineage>
</organism>
<proteinExistence type="predicted"/>
<comment type="caution">
    <text evidence="2">The sequence shown here is derived from an EMBL/GenBank/DDBJ whole genome shotgun (WGS) entry which is preliminary data.</text>
</comment>
<evidence type="ECO:0000313" key="2">
    <source>
        <dbReference type="EMBL" id="OCW59264.1"/>
    </source>
</evidence>
<keyword evidence="1" id="KW-0812">Transmembrane</keyword>
<protein>
    <submittedName>
        <fullName evidence="2">Uncharacterized protein</fullName>
    </submittedName>
</protein>
<keyword evidence="3" id="KW-1185">Reference proteome</keyword>
<evidence type="ECO:0000313" key="3">
    <source>
        <dbReference type="Proteomes" id="UP000094795"/>
    </source>
</evidence>
<evidence type="ECO:0000256" key="1">
    <source>
        <dbReference type="SAM" id="Phobius"/>
    </source>
</evidence>
<dbReference type="RefSeq" id="WP_066173644.1">
    <property type="nucleotide sequence ID" value="NZ_LQZT01000001.1"/>
</dbReference>
<sequence>MSYLLIVLGSVVSVLGILFSASGERHRLNRVSLFVVSLVIAIGLLSLFNSYLSARSAQARNAELSASLETAQEMLRIEHLDLAKGLDFFRFLIELPDERVGREGPAAATLPFVSKAATPLFPAGAAGAEIGRIGIDIGEWISRHYRFSQHPDGMLVEETASSDGPEERQTYVSMLDACAFVPPDKPCELADMGGTATWRESIDVFGTGQTISLDSGQIAARIVSALQDNRQVGAMLIPNALAGKGFLARRELVRFYTEGMHYGLLFFQDYPDKAVRDICNYVFSYPVAFERLERPEELATHPLLAAANPDTDIAGVFRISGPVELSFCRAPY</sequence>
<dbReference type="Proteomes" id="UP000094795">
    <property type="component" value="Unassembled WGS sequence"/>
</dbReference>
<dbReference type="EMBL" id="LQZT01000001">
    <property type="protein sequence ID" value="OCW59264.1"/>
    <property type="molecule type" value="Genomic_DNA"/>
</dbReference>
<dbReference type="AlphaFoldDB" id="A0A1C1Z0H2"/>